<dbReference type="Proteomes" id="UP000199170">
    <property type="component" value="Unassembled WGS sequence"/>
</dbReference>
<protein>
    <submittedName>
        <fullName evidence="1">Uncharacterized protein</fullName>
    </submittedName>
</protein>
<proteinExistence type="predicted"/>
<name>A0A1H3I572_9EURY</name>
<dbReference type="AlphaFoldDB" id="A0A1H3I572"/>
<evidence type="ECO:0000313" key="2">
    <source>
        <dbReference type="Proteomes" id="UP000199170"/>
    </source>
</evidence>
<gene>
    <name evidence="1" type="ORF">SAMN04487946_1092</name>
</gene>
<keyword evidence="2" id="KW-1185">Reference proteome</keyword>
<reference evidence="2" key="1">
    <citation type="submission" date="2016-10" db="EMBL/GenBank/DDBJ databases">
        <authorList>
            <person name="Varghese N."/>
            <person name="Submissions S."/>
        </authorList>
    </citation>
    <scope>NUCLEOTIDE SEQUENCE [LARGE SCALE GENOMIC DNA]</scope>
    <source>
        <strain evidence="2">CGMCC 1.10118</strain>
    </source>
</reference>
<dbReference type="EMBL" id="FNPB01000009">
    <property type="protein sequence ID" value="SDY22840.1"/>
    <property type="molecule type" value="Genomic_DNA"/>
</dbReference>
<organism evidence="1 2">
    <name type="scientific">Halobellus clavatus</name>
    <dbReference type="NCBI Taxonomy" id="660517"/>
    <lineage>
        <taxon>Archaea</taxon>
        <taxon>Methanobacteriati</taxon>
        <taxon>Methanobacteriota</taxon>
        <taxon>Stenosarchaea group</taxon>
        <taxon>Halobacteria</taxon>
        <taxon>Halobacteriales</taxon>
        <taxon>Haloferacaceae</taxon>
        <taxon>Halobellus</taxon>
    </lineage>
</organism>
<accession>A0A1H3I572</accession>
<evidence type="ECO:0000313" key="1">
    <source>
        <dbReference type="EMBL" id="SDY22840.1"/>
    </source>
</evidence>
<sequence length="525" mass="59722">MSSTRPDAPSRDELIREVAEYFVGYIGAGASMEPFADDFTPNLKVSSLEELLEYYFLLTGEVSNQTSRSEVNLSESIIEDTYGVPIGVLDFTSLLANRIRSLDPEIQPATEIFRGEVRGRINWNQTIKHRYNTGDSNSQVFACQVQKPSLDSPRNRVLVELLTQIEKIFTRFDNRVSTDESFEWFRPWLRSRNQSETTTGRYDEPHEPTESPNLRAVIKTALNQSQLSALNRKSVEVSDKEVRQVQFDRTPLYREAAELLALHRRLKRGKFDEDIARSFLGSQVVHPPNDTEMISTLFEMYWIFKLMDTFEHAEHRLFEMKEDEDLIGQWRENDSTYLIFNDWDGTYDGNEYLSFDLPSTENLTASANSDNADEVGNSNTPVENDVHHRLGFVLANKYLIERQVLGHNPTQKTPDIVLLRCEEIGASPVIESVFIGEVKHSTNAQTLREGTLQLLEYGAFARIGDDAKLSVEHNGPYLASDSPIIDSPNLELGYFVGHRNALSGDDFANIQVRGFDQSPTEVLQS</sequence>